<keyword evidence="7" id="KW-0998">Cell outer membrane</keyword>
<dbReference type="Pfam" id="PF07660">
    <property type="entry name" value="STN"/>
    <property type="match status" value="1"/>
</dbReference>
<comment type="subcellular location">
    <subcellularLocation>
        <location evidence="1 8">Cell outer membrane</location>
    </subcellularLocation>
</comment>
<dbReference type="SMART" id="SM00965">
    <property type="entry name" value="STN"/>
    <property type="match status" value="1"/>
</dbReference>
<evidence type="ECO:0000256" key="1">
    <source>
        <dbReference type="ARBA" id="ARBA00004442"/>
    </source>
</evidence>
<evidence type="ECO:0000256" key="7">
    <source>
        <dbReference type="ARBA" id="ARBA00023237"/>
    </source>
</evidence>
<dbReference type="EMBL" id="BBYR01000083">
    <property type="protein sequence ID" value="GAP38654.1"/>
    <property type="molecule type" value="Genomic_DNA"/>
</dbReference>
<dbReference type="Pfam" id="PF07715">
    <property type="entry name" value="Plug"/>
    <property type="match status" value="1"/>
</dbReference>
<dbReference type="InterPro" id="IPR036942">
    <property type="entry name" value="Beta-barrel_TonB_sf"/>
</dbReference>
<name>A0A0K8P835_PISS1</name>
<dbReference type="RefSeq" id="WP_231638262.1">
    <property type="nucleotide sequence ID" value="NZ_BBYR01000083.1"/>
</dbReference>
<evidence type="ECO:0000256" key="6">
    <source>
        <dbReference type="ARBA" id="ARBA00023136"/>
    </source>
</evidence>
<dbReference type="Pfam" id="PF00593">
    <property type="entry name" value="TonB_dep_Rec_b-barrel"/>
    <property type="match status" value="1"/>
</dbReference>
<dbReference type="SUPFAM" id="SSF56935">
    <property type="entry name" value="Porins"/>
    <property type="match status" value="1"/>
</dbReference>
<keyword evidence="6 8" id="KW-0472">Membrane</keyword>
<protein>
    <recommendedName>
        <fullName evidence="10">Secretin/TonB short N-terminal domain-containing protein</fullName>
    </recommendedName>
</protein>
<keyword evidence="12" id="KW-1185">Reference proteome</keyword>
<dbReference type="Gene3D" id="3.55.50.30">
    <property type="match status" value="1"/>
</dbReference>
<dbReference type="InterPro" id="IPR000531">
    <property type="entry name" value="Beta-barrel_TonB"/>
</dbReference>
<dbReference type="Proteomes" id="UP000037660">
    <property type="component" value="Unassembled WGS sequence"/>
</dbReference>
<keyword evidence="3" id="KW-0813">Transport</keyword>
<feature type="region of interest" description="Disordered" evidence="9">
    <location>
        <begin position="121"/>
        <end position="153"/>
    </location>
</feature>
<comment type="caution">
    <text evidence="11">The sequence shown here is derived from an EMBL/GenBank/DDBJ whole genome shotgun (WGS) entry which is preliminary data.</text>
</comment>
<sequence>MFNTLDRRRGGAIVIRLAATISVLAGQLHAVHAQSPGQAQAPAAAVFSIQQPAQDLGDALLAIARQTGTSVLFDPAVVKGRRARPLSGQYTASEALQRAIEGSGLVLQLTGERAAVVRLPAEGADPASAPTSGTVASTPEEQARSTPPPEATRVAQMSRVEVTGSRLKRIDSEGPMPVHVYGREDIVRSGQPSLTKFLGTLNEVSMNAGEGTHSGTAGQGTVQLRGMPLGSTAVLLNGRKLQGVGSSFSSYFNLNLIPLGAIERIEVLPIGSSAIYGGDALAGVVNIVLKKSLEGFLLDLRLGGGRGFEDGMVSFATGRQGDEGSFILLGSYSKATPLSMSERDFFLDADYRRFGGPDARTTNCAPGTVSSPSSTPLPGVGATSAGIPSNAAGRVLAPSDFAATAGRPNVCSDAMNGNGNALVYRTETLGLHAAGDRRLGEAWTAFGELTLSEDRLDTAFAGMKLNNVLVPASNAYNPFGVPVRVTSSLGLDNGSTGVTRPTRYLRALGGVRGDLPAGWDLEATLSSSRDASEQHSLNASVNAAARTAALASSNPATALNLFTGGKAASDEVLRSIWSDLVRQSKGRKDVAAVLTRGPVVTLPAGSLDAALGAEFARDTYRSVAPGNAPLEGSRSARAAFLEVRAPLLRRGPGKGRGDELAAVTLAARTDHYSVFGSAATYQAGLEVRPASGWLVRASAATSFKPPTLDNALVPTTPLAAQLYGLVDPARNNEPISTGEVVRMANPSLEPERGKASLVGAQWEPRSGLRLGATAWRIRAERMIVLLQPQVILANEAQLPGTVVREPSTNGVPGRLVRLNFAESNLGHLETSGIDLEAQHSWKTSAGTWTLGASATRVTAYDVKLTPTSAVDSRLGKRYLDYWAPKWKGQVSTGFATAGWSLALTGRYVGSYTDVGASQRSMGRSMVYDLAGRFDLKRLGWPVAPAHSAVVSLGLVNITDRMPDFSSASPYFDQTQADWRGRTASLRLSMDW</sequence>
<feature type="compositionally biased region" description="Polar residues" evidence="9">
    <location>
        <begin position="129"/>
        <end position="140"/>
    </location>
</feature>
<dbReference type="InterPro" id="IPR012910">
    <property type="entry name" value="Plug_dom"/>
</dbReference>
<dbReference type="PANTHER" id="PTHR47234:SF1">
    <property type="entry name" value="TONB-DEPENDENT RECEPTOR"/>
    <property type="match status" value="1"/>
</dbReference>
<dbReference type="Gene3D" id="2.40.170.20">
    <property type="entry name" value="TonB-dependent receptor, beta-barrel domain"/>
    <property type="match status" value="1"/>
</dbReference>
<reference evidence="12" key="1">
    <citation type="submission" date="2015-07" db="EMBL/GenBank/DDBJ databases">
        <title>Discovery of a poly(ethylene terephthalate assimilation.</title>
        <authorList>
            <person name="Yoshida S."/>
            <person name="Hiraga K."/>
            <person name="Takehana T."/>
            <person name="Taniguchi I."/>
            <person name="Yamaji H."/>
            <person name="Maeda Y."/>
            <person name="Toyohara K."/>
            <person name="Miyamoto K."/>
            <person name="Kimura Y."/>
            <person name="Oda K."/>
        </authorList>
    </citation>
    <scope>NUCLEOTIDE SEQUENCE [LARGE SCALE GENOMIC DNA]</scope>
    <source>
        <strain evidence="12">NBRC 110686 / TISTR 2288 / 201-F6</strain>
    </source>
</reference>
<keyword evidence="8" id="KW-0798">TonB box</keyword>
<keyword evidence="5" id="KW-0408">Iron</keyword>
<proteinExistence type="inferred from homology"/>
<evidence type="ECO:0000256" key="4">
    <source>
        <dbReference type="ARBA" id="ARBA00022496"/>
    </source>
</evidence>
<evidence type="ECO:0000313" key="11">
    <source>
        <dbReference type="EMBL" id="GAP38654.1"/>
    </source>
</evidence>
<dbReference type="PANTHER" id="PTHR47234">
    <property type="match status" value="1"/>
</dbReference>
<dbReference type="STRING" id="1547922.ISF6_5207"/>
<evidence type="ECO:0000256" key="5">
    <source>
        <dbReference type="ARBA" id="ARBA00023004"/>
    </source>
</evidence>
<organism evidence="11 12">
    <name type="scientific">Piscinibacter sakaiensis</name>
    <name type="common">Ideonella sakaiensis</name>
    <dbReference type="NCBI Taxonomy" id="1547922"/>
    <lineage>
        <taxon>Bacteria</taxon>
        <taxon>Pseudomonadati</taxon>
        <taxon>Pseudomonadota</taxon>
        <taxon>Betaproteobacteria</taxon>
        <taxon>Burkholderiales</taxon>
        <taxon>Sphaerotilaceae</taxon>
        <taxon>Piscinibacter</taxon>
    </lineage>
</organism>
<dbReference type="GO" id="GO:0006826">
    <property type="term" value="P:iron ion transport"/>
    <property type="evidence" value="ECO:0007669"/>
    <property type="project" value="UniProtKB-KW"/>
</dbReference>
<dbReference type="AlphaFoldDB" id="A0A0K8P835"/>
<dbReference type="InterPro" id="IPR011662">
    <property type="entry name" value="Secretin/TonB_short_N"/>
</dbReference>
<evidence type="ECO:0000256" key="3">
    <source>
        <dbReference type="ARBA" id="ARBA00022448"/>
    </source>
</evidence>
<reference evidence="11 12" key="2">
    <citation type="journal article" date="2016" name="Science">
        <title>A bacterium that degrades and assimilates poly(ethylene terephthalate).</title>
        <authorList>
            <person name="Yoshida S."/>
            <person name="Hiraga K."/>
            <person name="Takehana T."/>
            <person name="Taniguchi I."/>
            <person name="Yamaji H."/>
            <person name="Maeda Y."/>
            <person name="Toyohara K."/>
            <person name="Miyamoto K."/>
            <person name="Kimura Y."/>
            <person name="Oda K."/>
        </authorList>
    </citation>
    <scope>NUCLEOTIDE SEQUENCE [LARGE SCALE GENOMIC DNA]</scope>
    <source>
        <strain evidence="12">NBRC 110686 / TISTR 2288 / 201-F6</strain>
    </source>
</reference>
<dbReference type="GO" id="GO:0009279">
    <property type="term" value="C:cell outer membrane"/>
    <property type="evidence" value="ECO:0007669"/>
    <property type="project" value="UniProtKB-SubCell"/>
</dbReference>
<comment type="similarity">
    <text evidence="2 8">Belongs to the TonB-dependent receptor family.</text>
</comment>
<accession>A0A0K8P835</accession>
<evidence type="ECO:0000256" key="9">
    <source>
        <dbReference type="SAM" id="MobiDB-lite"/>
    </source>
</evidence>
<dbReference type="InterPro" id="IPR037066">
    <property type="entry name" value="Plug_dom_sf"/>
</dbReference>
<evidence type="ECO:0000313" key="12">
    <source>
        <dbReference type="Proteomes" id="UP000037660"/>
    </source>
</evidence>
<evidence type="ECO:0000256" key="2">
    <source>
        <dbReference type="ARBA" id="ARBA00009810"/>
    </source>
</evidence>
<dbReference type="Gene3D" id="2.170.130.10">
    <property type="entry name" value="TonB-dependent receptor, plug domain"/>
    <property type="match status" value="1"/>
</dbReference>
<evidence type="ECO:0000259" key="10">
    <source>
        <dbReference type="SMART" id="SM00965"/>
    </source>
</evidence>
<evidence type="ECO:0000256" key="8">
    <source>
        <dbReference type="RuleBase" id="RU003357"/>
    </source>
</evidence>
<keyword evidence="4" id="KW-0406">Ion transport</keyword>
<feature type="domain" description="Secretin/TonB short N-terminal" evidence="10">
    <location>
        <begin position="69"/>
        <end position="120"/>
    </location>
</feature>
<gene>
    <name evidence="11" type="ORF">ISF6_5207</name>
</gene>
<keyword evidence="4" id="KW-0410">Iron transport</keyword>